<organism evidence="1 2">
    <name type="scientific">Muribaculum caecicola</name>
    <dbReference type="NCBI Taxonomy" id="3038144"/>
    <lineage>
        <taxon>Bacteria</taxon>
        <taxon>Pseudomonadati</taxon>
        <taxon>Bacteroidota</taxon>
        <taxon>Bacteroidia</taxon>
        <taxon>Bacteroidales</taxon>
        <taxon>Muribaculaceae</taxon>
        <taxon>Muribaculum</taxon>
    </lineage>
</organism>
<name>A0AC61S726_9BACT</name>
<proteinExistence type="predicted"/>
<dbReference type="EMBL" id="SSTG01000029">
    <property type="protein sequence ID" value="THG53842.1"/>
    <property type="molecule type" value="Genomic_DNA"/>
</dbReference>
<dbReference type="Proteomes" id="UP000305401">
    <property type="component" value="Unassembled WGS sequence"/>
</dbReference>
<keyword evidence="2" id="KW-1185">Reference proteome</keyword>
<reference evidence="1" key="1">
    <citation type="submission" date="2019-04" db="EMBL/GenBank/DDBJ databases">
        <title>Microbes associate with the intestines of laboratory mice.</title>
        <authorList>
            <person name="Navarre W."/>
            <person name="Wong E."/>
            <person name="Huang K.C."/>
            <person name="Tropini C."/>
            <person name="Ng K."/>
            <person name="Yu B."/>
        </authorList>
    </citation>
    <scope>NUCLEOTIDE SEQUENCE</scope>
    <source>
        <strain evidence="1">NM86_A22</strain>
    </source>
</reference>
<evidence type="ECO:0000313" key="1">
    <source>
        <dbReference type="EMBL" id="THG53842.1"/>
    </source>
</evidence>
<accession>A0AC61S726</accession>
<protein>
    <submittedName>
        <fullName evidence="1">DUF2075 domain-containing protein</fullName>
    </submittedName>
</protein>
<comment type="caution">
    <text evidence="1">The sequence shown here is derived from an EMBL/GenBank/DDBJ whole genome shotgun (WGS) entry which is preliminary data.</text>
</comment>
<evidence type="ECO:0000313" key="2">
    <source>
        <dbReference type="Proteomes" id="UP000305401"/>
    </source>
</evidence>
<gene>
    <name evidence="1" type="ORF">E5990_03885</name>
</gene>
<sequence length="340" mass="38689">MADYYFRLPPITDLTTAQQSALDETEPIALSGGPGTGKSVVSVWRHIRNHRQDKKSLLLTYTHSLVRYLRSCCMQQDSKHAANMVRTSMAGEPVKEKFAEIIIDEAQDLPPAYYGRLIKRGYTVSYGADDSQILYKDHCTKNSEFLELFPDNRECLLDRNFRSTQNIMLFAKNAFPNMFVPNDIIEGLSSNPGSKPSLSFGGSIYLKTLRLVREFATETANVGVLIPWRPDVIAMYNFLIKNGIDCSYYVSEDCQSSCPAIKNVHVTTYRSSKGLEFDTVILPEFDYFYNLEKPQLREGRDVLSEEDMYVAVTRARSNLFLLNKQHSVEFDDALGNFVEQ</sequence>